<organism evidence="2 3">
    <name type="scientific">Hyphobacterium marinum</name>
    <dbReference type="NCBI Taxonomy" id="3116574"/>
    <lineage>
        <taxon>Bacteria</taxon>
        <taxon>Pseudomonadati</taxon>
        <taxon>Pseudomonadota</taxon>
        <taxon>Alphaproteobacteria</taxon>
        <taxon>Maricaulales</taxon>
        <taxon>Maricaulaceae</taxon>
        <taxon>Hyphobacterium</taxon>
    </lineage>
</organism>
<dbReference type="RefSeq" id="WP_330195805.1">
    <property type="nucleotide sequence ID" value="NZ_JAZDRO010000002.1"/>
</dbReference>
<keyword evidence="1" id="KW-0732">Signal</keyword>
<gene>
    <name evidence="2" type="ORF">V0U35_06185</name>
</gene>
<reference evidence="2 3" key="1">
    <citation type="submission" date="2024-01" db="EMBL/GenBank/DDBJ databases">
        <title>Hyphobacterium bacterium isolated from marine sediment.</title>
        <authorList>
            <person name="Zhao S."/>
        </authorList>
    </citation>
    <scope>NUCLEOTIDE SEQUENCE [LARGE SCALE GENOMIC DNA]</scope>
    <source>
        <strain evidence="2 3">Y60-23</strain>
    </source>
</reference>
<dbReference type="EMBL" id="JAZDRO010000002">
    <property type="protein sequence ID" value="MEE2566265.1"/>
    <property type="molecule type" value="Genomic_DNA"/>
</dbReference>
<evidence type="ECO:0000313" key="2">
    <source>
        <dbReference type="EMBL" id="MEE2566265.1"/>
    </source>
</evidence>
<comment type="caution">
    <text evidence="2">The sequence shown here is derived from an EMBL/GenBank/DDBJ whole genome shotgun (WGS) entry which is preliminary data.</text>
</comment>
<keyword evidence="3" id="KW-1185">Reference proteome</keyword>
<feature type="chain" id="PRO_5046866830" description="YARHG domain-containing protein" evidence="1">
    <location>
        <begin position="23"/>
        <end position="336"/>
    </location>
</feature>
<feature type="signal peptide" evidence="1">
    <location>
        <begin position="1"/>
        <end position="22"/>
    </location>
</feature>
<evidence type="ECO:0000313" key="3">
    <source>
        <dbReference type="Proteomes" id="UP001310692"/>
    </source>
</evidence>
<sequence length="336" mass="36388">MIRSARTIPVLNVGMTSLIGLAAAAALTAEAEGCSIRYTRFSSEPVLADFVRSAASIELARVVSVEALPVEESQYGSVTLTHRYTLQSISVLFGSPDSQFELLGAAPVEDISNYTCGASLPDDGQDLEDQREIQARVCLAEQGHDGWSALRFMTNQTVPDGMGGISNYDPPDSVDSILVGCGNRSQSFAVGETYLVFRAEDGSVINGEGLNLRLIRAPRDQWLGAVQYFLSQPNADRLPAIAAEDTIAMMERVTADSKECDRVRDGFCNRNSTAIWLRYYDAPWAESLPPFPFPLPIRDGMVDLSGIPSQHAIEPAQAPLADVIAWLSETPAESPQ</sequence>
<evidence type="ECO:0000256" key="1">
    <source>
        <dbReference type="SAM" id="SignalP"/>
    </source>
</evidence>
<dbReference type="Proteomes" id="UP001310692">
    <property type="component" value="Unassembled WGS sequence"/>
</dbReference>
<accession>A0ABU7LZ49</accession>
<proteinExistence type="predicted"/>
<protein>
    <recommendedName>
        <fullName evidence="4">YARHG domain-containing protein</fullName>
    </recommendedName>
</protein>
<name>A0ABU7LZ49_9PROT</name>
<evidence type="ECO:0008006" key="4">
    <source>
        <dbReference type="Google" id="ProtNLM"/>
    </source>
</evidence>